<evidence type="ECO:0000256" key="1">
    <source>
        <dbReference type="ARBA" id="ARBA00004141"/>
    </source>
</evidence>
<keyword evidence="3 5" id="KW-1133">Transmembrane helix</keyword>
<feature type="transmembrane region" description="Helical" evidence="5">
    <location>
        <begin position="261"/>
        <end position="285"/>
    </location>
</feature>
<gene>
    <name evidence="6" type="ORF">SAPIS_v1c04230</name>
</gene>
<keyword evidence="4 5" id="KW-0472">Membrane</keyword>
<organism evidence="6 7">
    <name type="scientific">Spiroplasma apis B31</name>
    <dbReference type="NCBI Taxonomy" id="1276258"/>
    <lineage>
        <taxon>Bacteria</taxon>
        <taxon>Bacillati</taxon>
        <taxon>Mycoplasmatota</taxon>
        <taxon>Mollicutes</taxon>
        <taxon>Entomoplasmatales</taxon>
        <taxon>Spiroplasmataceae</taxon>
        <taxon>Spiroplasma</taxon>
    </lineage>
</organism>
<dbReference type="HOGENOM" id="CLU_039826_0_0_14"/>
<feature type="transmembrane region" description="Helical" evidence="5">
    <location>
        <begin position="190"/>
        <end position="209"/>
    </location>
</feature>
<protein>
    <recommendedName>
        <fullName evidence="8">Amino acid permease</fullName>
    </recommendedName>
</protein>
<dbReference type="Gene3D" id="1.20.1740.10">
    <property type="entry name" value="Amino acid/polyamine transporter I"/>
    <property type="match status" value="1"/>
</dbReference>
<dbReference type="GO" id="GO:0022857">
    <property type="term" value="F:transmembrane transporter activity"/>
    <property type="evidence" value="ECO:0007669"/>
    <property type="project" value="InterPro"/>
</dbReference>
<feature type="transmembrane region" description="Helical" evidence="5">
    <location>
        <begin position="446"/>
        <end position="467"/>
    </location>
</feature>
<accession>V5RI89</accession>
<feature type="transmembrane region" description="Helical" evidence="5">
    <location>
        <begin position="64"/>
        <end position="86"/>
    </location>
</feature>
<feature type="transmembrane region" description="Helical" evidence="5">
    <location>
        <begin position="412"/>
        <end position="430"/>
    </location>
</feature>
<dbReference type="InterPro" id="IPR002293">
    <property type="entry name" value="AA/rel_permease1"/>
</dbReference>
<feature type="transmembrane region" description="Helical" evidence="5">
    <location>
        <begin position="34"/>
        <end position="52"/>
    </location>
</feature>
<dbReference type="Proteomes" id="UP000018550">
    <property type="component" value="Chromosome"/>
</dbReference>
<dbReference type="STRING" id="1276258.SAPIS_v1c04230"/>
<name>V5RI89_SPIAP</name>
<feature type="transmembrane region" description="Helical" evidence="5">
    <location>
        <begin position="117"/>
        <end position="139"/>
    </location>
</feature>
<dbReference type="PATRIC" id="fig|1276258.3.peg.423"/>
<reference evidence="6 7" key="1">
    <citation type="journal article" date="2014" name="Genome Announc.">
        <title>Complete Genome Sequence of Spiroplasma apis B31T (ATCC 33834), a Bacterium Associated with May Disease of Honeybees (Apis mellifera).</title>
        <authorList>
            <person name="Ku C."/>
            <person name="Lo W.S."/>
            <person name="Chen L.L."/>
            <person name="Kuo C.H."/>
        </authorList>
    </citation>
    <scope>NUCLEOTIDE SEQUENCE [LARGE SCALE GENOMIC DNA]</scope>
    <source>
        <strain evidence="6">B31</strain>
    </source>
</reference>
<evidence type="ECO:0000256" key="5">
    <source>
        <dbReference type="SAM" id="Phobius"/>
    </source>
</evidence>
<dbReference type="AlphaFoldDB" id="V5RI89"/>
<sequence length="549" mass="62318">MKSINAENQRIDPTGNMQNQIINKKSRNSAAFDFWRVFSIVFGNSIGVGVYLKSKQALLAAHNPYIVLIILGLMAFIGISMVFVFIELGTSAKNRYHTHTCFAETFIGRRTGSLFSLFYSIIYVPVYVGLMAITVSYYIFRVIDDYHNNEAWINPDTEAFLIIFIAVLIIFFMCISNAHASNGWFKYLHIFFNNLKFLPLVFVIGLGFYAKFHLSTTAFNEANTTQWKFSYFILVIPMLLFELDGFMYGSSIEKEIKHKKMLVAGQVVGVILVVMVNILFAVSLYFGTLDADSFSLISAIIPKDWALFCKLLIAVVVLGSVAGFTSFGVINLSSTTDNNGPQLIYYKQGKAMISHKLSGYINAIIISLTLVIITTTSWLVYRNSLDRTNKLSEYYYVGQAVTFLIDKISDSAVVIAFTTYLTLMVAALVNHKTKKVDDVLNVRGSVYYNVIASSIMSLFLIYIYYDIFKKLWSDDVGQILQPIFVIIFTTLLLIIFLINELRISKANIDENDFILKINPKNWGKSYNRLEAIENYKNKNKSFYSKLNSN</sequence>
<feature type="transmembrane region" description="Helical" evidence="5">
    <location>
        <begin position="159"/>
        <end position="178"/>
    </location>
</feature>
<evidence type="ECO:0000256" key="2">
    <source>
        <dbReference type="ARBA" id="ARBA00022692"/>
    </source>
</evidence>
<evidence type="ECO:0000256" key="3">
    <source>
        <dbReference type="ARBA" id="ARBA00022989"/>
    </source>
</evidence>
<dbReference type="KEGG" id="sapi:SAPIS_v1c04230"/>
<dbReference type="EMBL" id="CP006682">
    <property type="protein sequence ID" value="AHB36269.1"/>
    <property type="molecule type" value="Genomic_DNA"/>
</dbReference>
<evidence type="ECO:0000256" key="4">
    <source>
        <dbReference type="ARBA" id="ARBA00023136"/>
    </source>
</evidence>
<dbReference type="RefSeq" id="WP_023789205.1">
    <property type="nucleotide sequence ID" value="NC_022998.1"/>
</dbReference>
<comment type="subcellular location">
    <subcellularLocation>
        <location evidence="1">Membrane</location>
        <topology evidence="1">Multi-pass membrane protein</topology>
    </subcellularLocation>
</comment>
<dbReference type="eggNOG" id="COG1113">
    <property type="taxonomic scope" value="Bacteria"/>
</dbReference>
<proteinExistence type="predicted"/>
<feature type="transmembrane region" description="Helical" evidence="5">
    <location>
        <begin position="479"/>
        <end position="498"/>
    </location>
</feature>
<feature type="transmembrane region" description="Helical" evidence="5">
    <location>
        <begin position="305"/>
        <end position="330"/>
    </location>
</feature>
<evidence type="ECO:0000313" key="7">
    <source>
        <dbReference type="Proteomes" id="UP000018550"/>
    </source>
</evidence>
<evidence type="ECO:0008006" key="8">
    <source>
        <dbReference type="Google" id="ProtNLM"/>
    </source>
</evidence>
<dbReference type="Pfam" id="PF13520">
    <property type="entry name" value="AA_permease_2"/>
    <property type="match status" value="1"/>
</dbReference>
<dbReference type="OrthoDB" id="392043at2"/>
<keyword evidence="2 5" id="KW-0812">Transmembrane</keyword>
<dbReference type="GO" id="GO:0016020">
    <property type="term" value="C:membrane"/>
    <property type="evidence" value="ECO:0007669"/>
    <property type="project" value="UniProtKB-SubCell"/>
</dbReference>
<keyword evidence="7" id="KW-1185">Reference proteome</keyword>
<feature type="transmembrane region" description="Helical" evidence="5">
    <location>
        <begin position="229"/>
        <end position="249"/>
    </location>
</feature>
<feature type="transmembrane region" description="Helical" evidence="5">
    <location>
        <begin position="360"/>
        <end position="381"/>
    </location>
</feature>
<evidence type="ECO:0000313" key="6">
    <source>
        <dbReference type="EMBL" id="AHB36269.1"/>
    </source>
</evidence>